<reference evidence="1" key="1">
    <citation type="submission" date="2024-09" db="EMBL/GenBank/DDBJ databases">
        <title>Black Yeasts Isolated from many extreme environments.</title>
        <authorList>
            <person name="Coleine C."/>
            <person name="Stajich J.E."/>
            <person name="Selbmann L."/>
        </authorList>
    </citation>
    <scope>NUCLEOTIDE SEQUENCE</scope>
    <source>
        <strain evidence="1">CCFEE 5737</strain>
    </source>
</reference>
<comment type="caution">
    <text evidence="1">The sequence shown here is derived from an EMBL/GenBank/DDBJ whole genome shotgun (WGS) entry which is preliminary data.</text>
</comment>
<protein>
    <submittedName>
        <fullName evidence="1">Uncharacterized protein</fullName>
    </submittedName>
</protein>
<name>A0ACC3DMI3_9PEZI</name>
<feature type="non-terminal residue" evidence="1">
    <location>
        <position position="250"/>
    </location>
</feature>
<evidence type="ECO:0000313" key="1">
    <source>
        <dbReference type="EMBL" id="KAK3077874.1"/>
    </source>
</evidence>
<keyword evidence="2" id="KW-1185">Reference proteome</keyword>
<accession>A0ACC3DMI3</accession>
<proteinExistence type="predicted"/>
<gene>
    <name evidence="1" type="ORF">LTS18_009035</name>
</gene>
<dbReference type="EMBL" id="JAWDJW010002415">
    <property type="protein sequence ID" value="KAK3077874.1"/>
    <property type="molecule type" value="Genomic_DNA"/>
</dbReference>
<dbReference type="Proteomes" id="UP001186974">
    <property type="component" value="Unassembled WGS sequence"/>
</dbReference>
<organism evidence="1 2">
    <name type="scientific">Coniosporium uncinatum</name>
    <dbReference type="NCBI Taxonomy" id="93489"/>
    <lineage>
        <taxon>Eukaryota</taxon>
        <taxon>Fungi</taxon>
        <taxon>Dikarya</taxon>
        <taxon>Ascomycota</taxon>
        <taxon>Pezizomycotina</taxon>
        <taxon>Dothideomycetes</taxon>
        <taxon>Dothideomycetes incertae sedis</taxon>
        <taxon>Coniosporium</taxon>
    </lineage>
</organism>
<sequence>MTTSSTTSQNGPGHYDTIIIGAGMSGLACASKLSDHASYQNGKSLLVIEARDRIGGRIGSVHVNGNRLDTGANWIHGIGTKDDPNPLVDVLPHKKFRQLGKSVNFKAPPESVTETPAEEGWVKVDAQSVSKDPKEDLVIPFELSKQLFGSVWGLIFSLHEKASNTEECKNTTILKTIMEDEEFRDAFDRTPKEYKQTLRALPQFVENMEAGPLTAQSAEHDVDNPGMGILEYALDDFDGDQVFLKDGYTA</sequence>
<evidence type="ECO:0000313" key="2">
    <source>
        <dbReference type="Proteomes" id="UP001186974"/>
    </source>
</evidence>